<feature type="non-terminal residue" evidence="2">
    <location>
        <position position="318"/>
    </location>
</feature>
<dbReference type="EMBL" id="DF143122">
    <property type="protein sequence ID" value="GAA51179.1"/>
    <property type="molecule type" value="Genomic_DNA"/>
</dbReference>
<accession>G7YDZ5</accession>
<dbReference type="Pfam" id="PF00435">
    <property type="entry name" value="Spectrin"/>
    <property type="match status" value="1"/>
</dbReference>
<keyword evidence="3" id="KW-1185">Reference proteome</keyword>
<dbReference type="CDD" id="cd00176">
    <property type="entry name" value="SPEC"/>
    <property type="match status" value="1"/>
</dbReference>
<evidence type="ECO:0000256" key="1">
    <source>
        <dbReference type="ARBA" id="ARBA00022737"/>
    </source>
</evidence>
<dbReference type="Proteomes" id="UP000008909">
    <property type="component" value="Unassembled WGS sequence"/>
</dbReference>
<dbReference type="InterPro" id="IPR002017">
    <property type="entry name" value="Spectrin_repeat"/>
</dbReference>
<evidence type="ECO:0000313" key="3">
    <source>
        <dbReference type="Proteomes" id="UP000008909"/>
    </source>
</evidence>
<gene>
    <name evidence="2" type="ORF">CLF_105684</name>
</gene>
<dbReference type="InterPro" id="IPR018159">
    <property type="entry name" value="Spectrin/alpha-actinin"/>
</dbReference>
<dbReference type="SUPFAM" id="SSF46966">
    <property type="entry name" value="Spectrin repeat"/>
    <property type="match status" value="2"/>
</dbReference>
<dbReference type="AlphaFoldDB" id="G7YDZ5"/>
<dbReference type="PANTHER" id="PTHR11915">
    <property type="entry name" value="SPECTRIN/FILAMIN RELATED CYTOSKELETAL PROTEIN"/>
    <property type="match status" value="1"/>
</dbReference>
<reference evidence="2" key="1">
    <citation type="journal article" date="2011" name="Genome Biol.">
        <title>The draft genome of the carcinogenic human liver fluke Clonorchis sinensis.</title>
        <authorList>
            <person name="Wang X."/>
            <person name="Chen W."/>
            <person name="Huang Y."/>
            <person name="Sun J."/>
            <person name="Men J."/>
            <person name="Liu H."/>
            <person name="Luo F."/>
            <person name="Guo L."/>
            <person name="Lv X."/>
            <person name="Deng C."/>
            <person name="Zhou C."/>
            <person name="Fan Y."/>
            <person name="Li X."/>
            <person name="Huang L."/>
            <person name="Hu Y."/>
            <person name="Liang C."/>
            <person name="Hu X."/>
            <person name="Xu J."/>
            <person name="Yu X."/>
        </authorList>
    </citation>
    <scope>NUCLEOTIDE SEQUENCE [LARGE SCALE GENOMIC DNA]</scope>
    <source>
        <strain evidence="2">Henan</strain>
    </source>
</reference>
<protein>
    <submittedName>
        <fullName evidence="2">Spectrin beta chain brain 1</fullName>
    </submittedName>
</protein>
<sequence length="318" mass="36234">MSVTVPSLQAKAANMLIIVERLQHSRESGRCQNISGVIIIVSCKKPCTCRTVVVAATVSFADDLGSYKPCTIGTLVPAATVSITGKPECGTYKEALEAKGLDDYQLWLRRMLHEVASSEQAQSVAEANAQLREHGELKAELEGKREEFAKLIQYGRCITSGETDKHYVELDQRLDRLESTWMEVVQMWLHRQKMLEDDVLIQKLFSEMRQLETIFGTQSNRMVDRELLQHSQKEELRRILTEQINIVEKLKACENKVEDVYRSGTKLVFKRVGPMEKIQNKIINLKSKYDALCREADLQQRSIEGMLLVQDAMQQLES</sequence>
<dbReference type="SMART" id="SM00150">
    <property type="entry name" value="SPEC"/>
    <property type="match status" value="2"/>
</dbReference>
<proteinExistence type="predicted"/>
<evidence type="ECO:0000313" key="2">
    <source>
        <dbReference type="EMBL" id="GAA51179.1"/>
    </source>
</evidence>
<reference key="2">
    <citation type="submission" date="2011-10" db="EMBL/GenBank/DDBJ databases">
        <title>The genome and transcriptome sequence of Clonorchis sinensis provide insights into the carcinogenic liver fluke.</title>
        <authorList>
            <person name="Wang X."/>
            <person name="Huang Y."/>
            <person name="Chen W."/>
            <person name="Liu H."/>
            <person name="Guo L."/>
            <person name="Chen Y."/>
            <person name="Luo F."/>
            <person name="Zhou W."/>
            <person name="Sun J."/>
            <person name="Mao Q."/>
            <person name="Liang P."/>
            <person name="Zhou C."/>
            <person name="Tian Y."/>
            <person name="Men J."/>
            <person name="Lv X."/>
            <person name="Huang L."/>
            <person name="Zhou J."/>
            <person name="Hu Y."/>
            <person name="Li R."/>
            <person name="Zhang F."/>
            <person name="Lei H."/>
            <person name="Li X."/>
            <person name="Hu X."/>
            <person name="Liang C."/>
            <person name="Xu J."/>
            <person name="Wu Z."/>
            <person name="Yu X."/>
        </authorList>
    </citation>
    <scope>NUCLEOTIDE SEQUENCE</scope>
    <source>
        <strain>Henan</strain>
    </source>
</reference>
<keyword evidence="1" id="KW-0677">Repeat</keyword>
<dbReference type="Gene3D" id="1.20.58.60">
    <property type="match status" value="2"/>
</dbReference>
<organism evidence="2 3">
    <name type="scientific">Clonorchis sinensis</name>
    <name type="common">Chinese liver fluke</name>
    <dbReference type="NCBI Taxonomy" id="79923"/>
    <lineage>
        <taxon>Eukaryota</taxon>
        <taxon>Metazoa</taxon>
        <taxon>Spiralia</taxon>
        <taxon>Lophotrochozoa</taxon>
        <taxon>Platyhelminthes</taxon>
        <taxon>Trematoda</taxon>
        <taxon>Digenea</taxon>
        <taxon>Opisthorchiida</taxon>
        <taxon>Opisthorchiata</taxon>
        <taxon>Opisthorchiidae</taxon>
        <taxon>Clonorchis</taxon>
    </lineage>
</organism>
<name>G7YDZ5_CLOSI</name>